<dbReference type="InterPro" id="IPR013249">
    <property type="entry name" value="RNA_pol_sigma70_r4_t2"/>
</dbReference>
<evidence type="ECO:0000313" key="10">
    <source>
        <dbReference type="Proteomes" id="UP000070598"/>
    </source>
</evidence>
<dbReference type="NCBIfam" id="TIGR02937">
    <property type="entry name" value="sigma70-ECF"/>
    <property type="match status" value="1"/>
</dbReference>
<reference evidence="9 11" key="2">
    <citation type="submission" date="2015-02" db="EMBL/GenBank/DDBJ databases">
        <title>Physiological reanalysis, assessment of diazotrophy, and genome sequences of multiple isolates of Streptomyces thermoautotrophicus.</title>
        <authorList>
            <person name="MacKellar D.C."/>
            <person name="Lieber L."/>
            <person name="Norman J."/>
            <person name="Bolger A."/>
            <person name="Tobin C."/>
            <person name="Murray J.W."/>
            <person name="Prell J."/>
        </authorList>
    </citation>
    <scope>NUCLEOTIDE SEQUENCE [LARGE SCALE GENOMIC DNA]</scope>
    <source>
        <strain evidence="9 11">UBT1</strain>
    </source>
</reference>
<evidence type="ECO:0000256" key="5">
    <source>
        <dbReference type="ARBA" id="ARBA00023163"/>
    </source>
</evidence>
<dbReference type="Proteomes" id="UP000070659">
    <property type="component" value="Unassembled WGS sequence"/>
</dbReference>
<evidence type="ECO:0008006" key="12">
    <source>
        <dbReference type="Google" id="ProtNLM"/>
    </source>
</evidence>
<dbReference type="PANTHER" id="PTHR43133">
    <property type="entry name" value="RNA POLYMERASE ECF-TYPE SIGMA FACTO"/>
    <property type="match status" value="1"/>
</dbReference>
<dbReference type="InterPro" id="IPR013324">
    <property type="entry name" value="RNA_pol_sigma_r3/r4-like"/>
</dbReference>
<evidence type="ECO:0000313" key="9">
    <source>
        <dbReference type="EMBL" id="KWX10373.1"/>
    </source>
</evidence>
<dbReference type="RefSeq" id="WP_067071639.1">
    <property type="nucleotide sequence ID" value="NZ_CP171739.1"/>
</dbReference>
<dbReference type="Proteomes" id="UP000070598">
    <property type="component" value="Unassembled WGS sequence"/>
</dbReference>
<dbReference type="Pfam" id="PF08281">
    <property type="entry name" value="Sigma70_r4_2"/>
    <property type="match status" value="1"/>
</dbReference>
<dbReference type="Pfam" id="PF04542">
    <property type="entry name" value="Sigma70_r2"/>
    <property type="match status" value="1"/>
</dbReference>
<dbReference type="InterPro" id="IPR036388">
    <property type="entry name" value="WH-like_DNA-bd_sf"/>
</dbReference>
<evidence type="ECO:0000256" key="2">
    <source>
        <dbReference type="ARBA" id="ARBA00023015"/>
    </source>
</evidence>
<dbReference type="InterPro" id="IPR013325">
    <property type="entry name" value="RNA_pol_sigma_r2"/>
</dbReference>
<dbReference type="PANTHER" id="PTHR43133:SF8">
    <property type="entry name" value="RNA POLYMERASE SIGMA FACTOR HI_1459-RELATED"/>
    <property type="match status" value="1"/>
</dbReference>
<dbReference type="EMBL" id="JYIJ01000019">
    <property type="protein sequence ID" value="KWW97906.1"/>
    <property type="molecule type" value="Genomic_DNA"/>
</dbReference>
<evidence type="ECO:0000313" key="8">
    <source>
        <dbReference type="EMBL" id="KWW97906.1"/>
    </source>
</evidence>
<evidence type="ECO:0000259" key="7">
    <source>
        <dbReference type="Pfam" id="PF08281"/>
    </source>
</evidence>
<dbReference type="AlphaFoldDB" id="A0A132NK72"/>
<sequence>MVLPPFQELVDRHWRDVARVCAALAGPNDADDVAQQAWLRALRAYPELKHARNLRGWLLSIAANAATDSHRDRARRPVPVERLPDRAVSAPEPDGDLWQRVRALPERQRIALALRYGADLTHRDIAAALGCSEAMSRRLVSDGLAALRTELGTEPHEEVRP</sequence>
<dbReference type="Gene3D" id="1.10.10.10">
    <property type="entry name" value="Winged helix-like DNA-binding domain superfamily/Winged helix DNA-binding domain"/>
    <property type="match status" value="1"/>
</dbReference>
<name>A0A132NK72_9ACTN</name>
<keyword evidence="2" id="KW-0805">Transcription regulation</keyword>
<evidence type="ECO:0000313" key="11">
    <source>
        <dbReference type="Proteomes" id="UP000070659"/>
    </source>
</evidence>
<dbReference type="InterPro" id="IPR014284">
    <property type="entry name" value="RNA_pol_sigma-70_dom"/>
</dbReference>
<organism evidence="9 10">
    <name type="scientific">Carbonactinospora thermoautotrophica</name>
    <dbReference type="NCBI Taxonomy" id="1469144"/>
    <lineage>
        <taxon>Bacteria</taxon>
        <taxon>Bacillati</taxon>
        <taxon>Actinomycetota</taxon>
        <taxon>Actinomycetes</taxon>
        <taxon>Kitasatosporales</taxon>
        <taxon>Carbonactinosporaceae</taxon>
        <taxon>Carbonactinospora</taxon>
    </lineage>
</organism>
<dbReference type="SUPFAM" id="SSF88659">
    <property type="entry name" value="Sigma3 and sigma4 domains of RNA polymerase sigma factors"/>
    <property type="match status" value="1"/>
</dbReference>
<proteinExistence type="inferred from homology"/>
<evidence type="ECO:0000256" key="3">
    <source>
        <dbReference type="ARBA" id="ARBA00023082"/>
    </source>
</evidence>
<reference evidence="10" key="1">
    <citation type="submission" date="2015-02" db="EMBL/GenBank/DDBJ databases">
        <title>Physiological reanalysis, assessment of diazotrophy, and genome sequences of multiple isolates of Streptomyces thermoautotrophicus.</title>
        <authorList>
            <person name="MacKellar D.C."/>
            <person name="Lieber L."/>
            <person name="Norman J."/>
            <person name="Bolger A."/>
            <person name="Tobin C."/>
            <person name="Murray J.W."/>
            <person name="Friesen M."/>
            <person name="Prell J."/>
        </authorList>
    </citation>
    <scope>NUCLEOTIDE SEQUENCE [LARGE SCALE GENOMIC DNA]</scope>
    <source>
        <strain evidence="10">UBT1</strain>
    </source>
</reference>
<accession>A0A132NK72</accession>
<comment type="similarity">
    <text evidence="1">Belongs to the sigma-70 factor family. ECF subfamily.</text>
</comment>
<dbReference type="GO" id="GO:0003677">
    <property type="term" value="F:DNA binding"/>
    <property type="evidence" value="ECO:0007669"/>
    <property type="project" value="UniProtKB-KW"/>
</dbReference>
<dbReference type="InterPro" id="IPR007627">
    <property type="entry name" value="RNA_pol_sigma70_r2"/>
</dbReference>
<gene>
    <name evidence="8" type="ORF">TH66_21200</name>
    <name evidence="9" type="ORF">TR74_04000</name>
</gene>
<dbReference type="GO" id="GO:0016987">
    <property type="term" value="F:sigma factor activity"/>
    <property type="evidence" value="ECO:0007669"/>
    <property type="project" value="UniProtKB-KW"/>
</dbReference>
<dbReference type="Gene3D" id="1.10.1740.10">
    <property type="match status" value="1"/>
</dbReference>
<dbReference type="PATRIC" id="fig|1469144.8.peg.868"/>
<keyword evidence="3" id="KW-0731">Sigma factor</keyword>
<protein>
    <recommendedName>
        <fullName evidence="12">RNA polymerase sigma factor</fullName>
    </recommendedName>
</protein>
<comment type="caution">
    <text evidence="9">The sequence shown here is derived from an EMBL/GenBank/DDBJ whole genome shotgun (WGS) entry which is preliminary data.</text>
</comment>
<dbReference type="SUPFAM" id="SSF88946">
    <property type="entry name" value="Sigma2 domain of RNA polymerase sigma factors"/>
    <property type="match status" value="1"/>
</dbReference>
<keyword evidence="4" id="KW-0238">DNA-binding</keyword>
<evidence type="ECO:0000259" key="6">
    <source>
        <dbReference type="Pfam" id="PF04542"/>
    </source>
</evidence>
<evidence type="ECO:0000256" key="4">
    <source>
        <dbReference type="ARBA" id="ARBA00023125"/>
    </source>
</evidence>
<evidence type="ECO:0000256" key="1">
    <source>
        <dbReference type="ARBA" id="ARBA00010641"/>
    </source>
</evidence>
<dbReference type="InterPro" id="IPR039425">
    <property type="entry name" value="RNA_pol_sigma-70-like"/>
</dbReference>
<keyword evidence="5" id="KW-0804">Transcription</keyword>
<dbReference type="EMBL" id="JYIK01000508">
    <property type="protein sequence ID" value="KWX10373.1"/>
    <property type="molecule type" value="Genomic_DNA"/>
</dbReference>
<feature type="domain" description="RNA polymerase sigma factor 70 region 4 type 2" evidence="7">
    <location>
        <begin position="96"/>
        <end position="147"/>
    </location>
</feature>
<feature type="domain" description="RNA polymerase sigma-70 region 2" evidence="6">
    <location>
        <begin position="9"/>
        <end position="76"/>
    </location>
</feature>
<dbReference type="GO" id="GO:0006352">
    <property type="term" value="P:DNA-templated transcription initiation"/>
    <property type="evidence" value="ECO:0007669"/>
    <property type="project" value="InterPro"/>
</dbReference>